<gene>
    <name evidence="3" type="ORF">PECAL_4P11860</name>
</gene>
<accession>A0A8J2WN75</accession>
<evidence type="ECO:0000313" key="4">
    <source>
        <dbReference type="Proteomes" id="UP000789595"/>
    </source>
</evidence>
<dbReference type="PROSITE" id="PS50192">
    <property type="entry name" value="T_SNARE"/>
    <property type="match status" value="1"/>
</dbReference>
<dbReference type="EMBL" id="CAKKNE010000004">
    <property type="protein sequence ID" value="CAH0373935.1"/>
    <property type="molecule type" value="Genomic_DNA"/>
</dbReference>
<dbReference type="AlphaFoldDB" id="A0A8J2WN75"/>
<proteinExistence type="predicted"/>
<keyword evidence="1" id="KW-0472">Membrane</keyword>
<keyword evidence="4" id="KW-1185">Reference proteome</keyword>
<dbReference type="Gene3D" id="1.20.5.110">
    <property type="match status" value="1"/>
</dbReference>
<reference evidence="3" key="1">
    <citation type="submission" date="2021-11" db="EMBL/GenBank/DDBJ databases">
        <authorList>
            <consortium name="Genoscope - CEA"/>
            <person name="William W."/>
        </authorList>
    </citation>
    <scope>NUCLEOTIDE SEQUENCE</scope>
</reference>
<feature type="domain" description="T-SNARE coiled-coil homology" evidence="2">
    <location>
        <begin position="4"/>
        <end position="66"/>
    </location>
</feature>
<evidence type="ECO:0000256" key="1">
    <source>
        <dbReference type="SAM" id="Phobius"/>
    </source>
</evidence>
<protein>
    <recommendedName>
        <fullName evidence="2">t-SNARE coiled-coil homology domain-containing protein</fullName>
    </recommendedName>
</protein>
<evidence type="ECO:0000259" key="2">
    <source>
        <dbReference type="PROSITE" id="PS50192"/>
    </source>
</evidence>
<dbReference type="CDD" id="cd15841">
    <property type="entry name" value="SNARE_Qc"/>
    <property type="match status" value="1"/>
</dbReference>
<sequence>MSARERLAAQDAQLERLGAGVDRIRNLGETMHDETRQQLGLLDQLEGDVDKTTSGIREETKHAEDVAVSGQTFYMYVCIAILILVMVLELIIGLQ</sequence>
<dbReference type="SUPFAM" id="SSF58038">
    <property type="entry name" value="SNARE fusion complex"/>
    <property type="match status" value="1"/>
</dbReference>
<organism evidence="3 4">
    <name type="scientific">Pelagomonas calceolata</name>
    <dbReference type="NCBI Taxonomy" id="35677"/>
    <lineage>
        <taxon>Eukaryota</taxon>
        <taxon>Sar</taxon>
        <taxon>Stramenopiles</taxon>
        <taxon>Ochrophyta</taxon>
        <taxon>Pelagophyceae</taxon>
        <taxon>Pelagomonadales</taxon>
        <taxon>Pelagomonadaceae</taxon>
        <taxon>Pelagomonas</taxon>
    </lineage>
</organism>
<evidence type="ECO:0000313" key="3">
    <source>
        <dbReference type="EMBL" id="CAH0373935.1"/>
    </source>
</evidence>
<name>A0A8J2WN75_9STRA</name>
<comment type="caution">
    <text evidence="3">The sequence shown here is derived from an EMBL/GenBank/DDBJ whole genome shotgun (WGS) entry which is preliminary data.</text>
</comment>
<keyword evidence="1" id="KW-0812">Transmembrane</keyword>
<feature type="transmembrane region" description="Helical" evidence="1">
    <location>
        <begin position="73"/>
        <end position="94"/>
    </location>
</feature>
<dbReference type="Proteomes" id="UP000789595">
    <property type="component" value="Unassembled WGS sequence"/>
</dbReference>
<keyword evidence="1" id="KW-1133">Transmembrane helix</keyword>
<dbReference type="InterPro" id="IPR000727">
    <property type="entry name" value="T_SNARE_dom"/>
</dbReference>
<dbReference type="OrthoDB" id="29755at2759"/>